<proteinExistence type="predicted"/>
<dbReference type="Proteomes" id="UP000607653">
    <property type="component" value="Unassembled WGS sequence"/>
</dbReference>
<evidence type="ECO:0000313" key="4">
    <source>
        <dbReference type="Proteomes" id="UP000607653"/>
    </source>
</evidence>
<evidence type="ECO:0000313" key="1">
    <source>
        <dbReference type="EMBL" id="DAD29482.1"/>
    </source>
</evidence>
<dbReference type="EMBL" id="DUZY01000002">
    <property type="protein sequence ID" value="DAD29482.1"/>
    <property type="molecule type" value="Genomic_DNA"/>
</dbReference>
<name>A0A823A0G7_NELNU</name>
<keyword evidence="4" id="KW-1185">Reference proteome</keyword>
<dbReference type="EMBL" id="DUZY01000157">
    <property type="protein sequence ID" value="DAD49452.1"/>
    <property type="molecule type" value="Genomic_DNA"/>
</dbReference>
<dbReference type="AlphaFoldDB" id="A0A823A0G7"/>
<evidence type="ECO:0000313" key="3">
    <source>
        <dbReference type="EMBL" id="DAD49452.1"/>
    </source>
</evidence>
<comment type="caution">
    <text evidence="2">The sequence shown here is derived from an EMBL/GenBank/DDBJ whole genome shotgun (WGS) entry which is preliminary data.</text>
</comment>
<evidence type="ECO:0000313" key="2">
    <source>
        <dbReference type="EMBL" id="DAD49271.1"/>
    </source>
</evidence>
<organism evidence="2 4">
    <name type="scientific">Nelumbo nucifera</name>
    <name type="common">Sacred lotus</name>
    <dbReference type="NCBI Taxonomy" id="4432"/>
    <lineage>
        <taxon>Eukaryota</taxon>
        <taxon>Viridiplantae</taxon>
        <taxon>Streptophyta</taxon>
        <taxon>Embryophyta</taxon>
        <taxon>Tracheophyta</taxon>
        <taxon>Spermatophyta</taxon>
        <taxon>Magnoliopsida</taxon>
        <taxon>Proteales</taxon>
        <taxon>Nelumbonaceae</taxon>
        <taxon>Nelumbo</taxon>
    </lineage>
</organism>
<reference evidence="2 4" key="1">
    <citation type="journal article" date="2020" name="Mol. Biol. Evol.">
        <title>Distinct Expression and Methylation Patterns for Genes with Different Fates following a Single Whole-Genome Duplication in Flowering Plants.</title>
        <authorList>
            <person name="Shi T."/>
            <person name="Rahmani R.S."/>
            <person name="Gugger P.F."/>
            <person name="Wang M."/>
            <person name="Li H."/>
            <person name="Zhang Y."/>
            <person name="Li Z."/>
            <person name="Wang Q."/>
            <person name="Van de Peer Y."/>
            <person name="Marchal K."/>
            <person name="Chen J."/>
        </authorList>
    </citation>
    <scope>NUCLEOTIDE SEQUENCE [LARGE SCALE GENOMIC DNA]</scope>
    <source>
        <tissue evidence="2">Leaf</tissue>
    </source>
</reference>
<gene>
    <name evidence="3" type="ORF">HUJ06_019176</name>
    <name evidence="1" type="ORF">HUJ06_030950</name>
    <name evidence="2" type="ORF">HUJ06_031938</name>
</gene>
<accession>A0A823A0G7</accession>
<protein>
    <submittedName>
        <fullName evidence="2">Uncharacterized protein</fullName>
    </submittedName>
</protein>
<sequence length="22" mass="2573">MIPLEEGDSNNPSSYFVLYFHL</sequence>
<dbReference type="EMBL" id="DUZY01000012">
    <property type="protein sequence ID" value="DAD49271.1"/>
    <property type="molecule type" value="Genomic_DNA"/>
</dbReference>